<evidence type="ECO:0000313" key="2">
    <source>
        <dbReference type="Proteomes" id="UP001139486"/>
    </source>
</evidence>
<dbReference type="Proteomes" id="UP001139486">
    <property type="component" value="Unassembled WGS sequence"/>
</dbReference>
<dbReference type="RefSeq" id="WP_254289544.1">
    <property type="nucleotide sequence ID" value="NZ_JAMLDY010000013.1"/>
</dbReference>
<evidence type="ECO:0000313" key="1">
    <source>
        <dbReference type="EMBL" id="MCP3735545.1"/>
    </source>
</evidence>
<gene>
    <name evidence="1" type="ORF">M9979_11750</name>
</gene>
<sequence length="45" mass="5102">MTRTDPLHIAVLLFLKVTQLDLTGPVLVPRRDDDLRALAQRRGYG</sequence>
<keyword evidence="2" id="KW-1185">Reference proteome</keyword>
<comment type="caution">
    <text evidence="1">The sequence shown here is derived from an EMBL/GenBank/DDBJ whole genome shotgun (WGS) entry which is preliminary data.</text>
</comment>
<dbReference type="AlphaFoldDB" id="A0A9X2HZ79"/>
<dbReference type="EMBL" id="JAMLDY010000013">
    <property type="protein sequence ID" value="MCP3735545.1"/>
    <property type="molecule type" value="Genomic_DNA"/>
</dbReference>
<organism evidence="1 2">
    <name type="scientific">Sphingomonas liriopis</name>
    <dbReference type="NCBI Taxonomy" id="2949094"/>
    <lineage>
        <taxon>Bacteria</taxon>
        <taxon>Pseudomonadati</taxon>
        <taxon>Pseudomonadota</taxon>
        <taxon>Alphaproteobacteria</taxon>
        <taxon>Sphingomonadales</taxon>
        <taxon>Sphingomonadaceae</taxon>
        <taxon>Sphingomonas</taxon>
    </lineage>
</organism>
<protein>
    <submittedName>
        <fullName evidence="1">Uncharacterized protein</fullName>
    </submittedName>
</protein>
<proteinExistence type="predicted"/>
<accession>A0A9X2HZ79</accession>
<reference evidence="1" key="1">
    <citation type="submission" date="2022-05" db="EMBL/GenBank/DDBJ databases">
        <title>Sphingomonas sp. strain RP10 Genome sequencing and assembly.</title>
        <authorList>
            <person name="Kim I."/>
        </authorList>
    </citation>
    <scope>NUCLEOTIDE SEQUENCE</scope>
    <source>
        <strain evidence="1">RP10</strain>
    </source>
</reference>
<name>A0A9X2HZ79_9SPHN</name>